<organism evidence="2 3">
    <name type="scientific">Aphanizomenon flos-aquae LD13</name>
    <dbReference type="NCBI Taxonomy" id="1710894"/>
    <lineage>
        <taxon>Bacteria</taxon>
        <taxon>Bacillati</taxon>
        <taxon>Cyanobacteriota</taxon>
        <taxon>Cyanophyceae</taxon>
        <taxon>Nostocales</taxon>
        <taxon>Aphanizomenonaceae</taxon>
        <taxon>Aphanizomenon</taxon>
    </lineage>
</organism>
<dbReference type="AlphaFoldDB" id="A0A1B7W178"/>
<comment type="caution">
    <text evidence="2">The sequence shown here is derived from an EMBL/GenBank/DDBJ whole genome shotgun (WGS) entry which is preliminary data.</text>
</comment>
<dbReference type="EMBL" id="LJOY01000004">
    <property type="protein sequence ID" value="OBQ27031.1"/>
    <property type="molecule type" value="Genomic_DNA"/>
</dbReference>
<dbReference type="Proteomes" id="UP000092382">
    <property type="component" value="Unassembled WGS sequence"/>
</dbReference>
<gene>
    <name evidence="2" type="ORF">AN481_01965</name>
</gene>
<proteinExistence type="predicted"/>
<evidence type="ECO:0000313" key="3">
    <source>
        <dbReference type="Proteomes" id="UP000092382"/>
    </source>
</evidence>
<evidence type="ECO:0000256" key="1">
    <source>
        <dbReference type="SAM" id="Phobius"/>
    </source>
</evidence>
<evidence type="ECO:0000313" key="2">
    <source>
        <dbReference type="EMBL" id="OBQ27031.1"/>
    </source>
</evidence>
<sequence length="72" mass="7994">MSNPLFTTVSIEQQETIIGGGGNINNANAVAIGNNNVVAISNNITNIRIIYMIFNFFIYPPSQSRKHRRSKL</sequence>
<accession>A0A1B7W178</accession>
<feature type="transmembrane region" description="Helical" evidence="1">
    <location>
        <begin position="44"/>
        <end position="62"/>
    </location>
</feature>
<name>A0A1B7W178_APHFL</name>
<keyword evidence="1" id="KW-0812">Transmembrane</keyword>
<protein>
    <submittedName>
        <fullName evidence="2">Uncharacterized protein</fullName>
    </submittedName>
</protein>
<keyword evidence="1" id="KW-1133">Transmembrane helix</keyword>
<keyword evidence="1" id="KW-0472">Membrane</keyword>
<reference evidence="2 3" key="1">
    <citation type="submission" date="2015-09" db="EMBL/GenBank/DDBJ databases">
        <title>Whole genome shotgun sequence assembly of Aphanizomenon flos-aquae UKL13.</title>
        <authorList>
            <person name="Driscoll C."/>
        </authorList>
    </citation>
    <scope>NUCLEOTIDE SEQUENCE [LARGE SCALE GENOMIC DNA]</scope>
    <source>
        <strain evidence="2">MDT13</strain>
    </source>
</reference>
<dbReference type="PATRIC" id="fig|1710894.3.peg.321"/>